<evidence type="ECO:0000313" key="1">
    <source>
        <dbReference type="EnsemblMetazoa" id="XP_038063374.1"/>
    </source>
</evidence>
<dbReference type="GeneID" id="119734084"/>
<reference evidence="1" key="1">
    <citation type="submission" date="2022-11" db="UniProtKB">
        <authorList>
            <consortium name="EnsemblMetazoa"/>
        </authorList>
    </citation>
    <scope>IDENTIFICATION</scope>
</reference>
<dbReference type="AlphaFoldDB" id="A0A914AIZ9"/>
<evidence type="ECO:0000313" key="2">
    <source>
        <dbReference type="Proteomes" id="UP000887568"/>
    </source>
</evidence>
<organism evidence="1 2">
    <name type="scientific">Patiria miniata</name>
    <name type="common">Bat star</name>
    <name type="synonym">Asterina miniata</name>
    <dbReference type="NCBI Taxonomy" id="46514"/>
    <lineage>
        <taxon>Eukaryota</taxon>
        <taxon>Metazoa</taxon>
        <taxon>Echinodermata</taxon>
        <taxon>Eleutherozoa</taxon>
        <taxon>Asterozoa</taxon>
        <taxon>Asteroidea</taxon>
        <taxon>Valvatacea</taxon>
        <taxon>Valvatida</taxon>
        <taxon>Asterinidae</taxon>
        <taxon>Patiria</taxon>
    </lineage>
</organism>
<dbReference type="PANTHER" id="PTHR31424">
    <property type="entry name" value="PROTEIN CBG23806"/>
    <property type="match status" value="1"/>
</dbReference>
<dbReference type="PANTHER" id="PTHR31424:SF5">
    <property type="entry name" value="APPLE DOMAIN-CONTAINING PROTEIN"/>
    <property type="match status" value="1"/>
</dbReference>
<dbReference type="OrthoDB" id="10050996at2759"/>
<protein>
    <submittedName>
        <fullName evidence="1">Uncharacterized protein</fullName>
    </submittedName>
</protein>
<proteinExistence type="predicted"/>
<sequence>MDNIPIAVQKRIVRQAATCGSNFKDIFLKFADVHQAINHAEYIQEDSIRRTEIAIKEFMYTYRQMFHDQNVTPKLHLLEDHATEQLRRFKVGFGFLNEQGGELIHTEFNRTGRAVHGMRDDLQRLMTIMKRNHISTAPEVRARVVKPMTKPKKKN</sequence>
<dbReference type="RefSeq" id="XP_038063374.1">
    <property type="nucleotide sequence ID" value="XM_038207446.1"/>
</dbReference>
<dbReference type="OMA" id="THHAINH"/>
<accession>A0A914AIZ9</accession>
<name>A0A914AIZ9_PATMI</name>
<keyword evidence="2" id="KW-1185">Reference proteome</keyword>
<dbReference type="EnsemblMetazoa" id="XM_038207446.1">
    <property type="protein sequence ID" value="XP_038063374.1"/>
    <property type="gene ID" value="LOC119734084"/>
</dbReference>
<dbReference type="Proteomes" id="UP000887568">
    <property type="component" value="Unplaced"/>
</dbReference>